<keyword evidence="3" id="KW-1185">Reference proteome</keyword>
<organism evidence="2 3">
    <name type="scientific">Teichococcus coralli</name>
    <dbReference type="NCBI Taxonomy" id="2545983"/>
    <lineage>
        <taxon>Bacteria</taxon>
        <taxon>Pseudomonadati</taxon>
        <taxon>Pseudomonadota</taxon>
        <taxon>Alphaproteobacteria</taxon>
        <taxon>Acetobacterales</taxon>
        <taxon>Roseomonadaceae</taxon>
        <taxon>Roseomonas</taxon>
    </lineage>
</organism>
<evidence type="ECO:0000256" key="1">
    <source>
        <dbReference type="SAM" id="MobiDB-lite"/>
    </source>
</evidence>
<sequence length="62" mass="6823">MSKAHMPPVPPENQPKGPGGKTENAADKAEREARPQNNIPQNQGRSADIKQNTTNQGYQQDR</sequence>
<comment type="caution">
    <text evidence="2">The sequence shown here is derived from an EMBL/GenBank/DDBJ whole genome shotgun (WGS) entry which is preliminary data.</text>
</comment>
<gene>
    <name evidence="2" type="ORF">E0493_17745</name>
</gene>
<accession>A0A845BJ38</accession>
<dbReference type="OrthoDB" id="7190664at2"/>
<dbReference type="Proteomes" id="UP000460715">
    <property type="component" value="Unassembled WGS sequence"/>
</dbReference>
<evidence type="ECO:0000313" key="2">
    <source>
        <dbReference type="EMBL" id="MXP65192.1"/>
    </source>
</evidence>
<dbReference type="AlphaFoldDB" id="A0A845BJ38"/>
<feature type="region of interest" description="Disordered" evidence="1">
    <location>
        <begin position="1"/>
        <end position="62"/>
    </location>
</feature>
<proteinExistence type="predicted"/>
<dbReference type="RefSeq" id="WP_160938596.1">
    <property type="nucleotide sequence ID" value="NZ_SNVJ01000018.1"/>
</dbReference>
<dbReference type="EMBL" id="SNVJ01000018">
    <property type="protein sequence ID" value="MXP65192.1"/>
    <property type="molecule type" value="Genomic_DNA"/>
</dbReference>
<feature type="compositionally biased region" description="Basic and acidic residues" evidence="1">
    <location>
        <begin position="24"/>
        <end position="34"/>
    </location>
</feature>
<name>A0A845BJ38_9PROT</name>
<feature type="compositionally biased region" description="Polar residues" evidence="1">
    <location>
        <begin position="35"/>
        <end position="62"/>
    </location>
</feature>
<reference evidence="2 3" key="1">
    <citation type="submission" date="2019-03" db="EMBL/GenBank/DDBJ databases">
        <title>Roseomonas sp. a novel Roseomonas species isolated from Sea whip Gorgonian.</title>
        <authorList>
            <person name="Li F."/>
            <person name="Pan X."/>
            <person name="Huang S."/>
            <person name="Li Z."/>
            <person name="Meng B."/>
        </authorList>
    </citation>
    <scope>NUCLEOTIDE SEQUENCE [LARGE SCALE GENOMIC DNA]</scope>
    <source>
        <strain evidence="2 3">M0104</strain>
    </source>
</reference>
<evidence type="ECO:0000313" key="3">
    <source>
        <dbReference type="Proteomes" id="UP000460715"/>
    </source>
</evidence>
<protein>
    <submittedName>
        <fullName evidence="2">Uncharacterized protein</fullName>
    </submittedName>
</protein>